<dbReference type="FunFam" id="3.10.129.10:FF:000011">
    <property type="entry name" value="Acyl-coenzyme A thioesterase 11"/>
    <property type="match status" value="1"/>
</dbReference>
<evidence type="ECO:0000256" key="13">
    <source>
        <dbReference type="ARBA" id="ARBA00052880"/>
    </source>
</evidence>
<keyword evidence="7" id="KW-0963">Cytoplasm</keyword>
<keyword evidence="6" id="KW-0719">Serine esterase</keyword>
<dbReference type="InterPro" id="IPR029069">
    <property type="entry name" value="HotDog_dom_sf"/>
</dbReference>
<protein>
    <recommendedName>
        <fullName evidence="15">Acetyl-coenzyme A thioesterase</fullName>
        <ecNumber evidence="5">3.1.2.1</ecNumber>
    </recommendedName>
    <alternativeName>
        <fullName evidence="18">Acyl-CoA thioester hydrolase 12</fullName>
    </alternativeName>
    <alternativeName>
        <fullName evidence="16">Acyl-coenzyme A thioesterase 12</fullName>
    </alternativeName>
    <alternativeName>
        <fullName evidence="17">Cytoplasmic acetyl-CoA hydrolase 1</fullName>
    </alternativeName>
</protein>
<dbReference type="EC" id="3.1.2.1" evidence="5"/>
<dbReference type="InterPro" id="IPR002913">
    <property type="entry name" value="START_lipid-bd_dom"/>
</dbReference>
<feature type="domain" description="HotDog ACOT-type" evidence="22">
    <location>
        <begin position="169"/>
        <end position="281"/>
    </location>
</feature>
<dbReference type="GO" id="GO:0006631">
    <property type="term" value="P:fatty acid metabolic process"/>
    <property type="evidence" value="ECO:0007669"/>
    <property type="project" value="UniProtKB-UniPathway"/>
</dbReference>
<comment type="catalytic activity">
    <reaction evidence="1">
        <text>butanoyl-CoA + H2O = butanoate + CoA + H(+)</text>
        <dbReference type="Rhea" id="RHEA:40111"/>
        <dbReference type="ChEBI" id="CHEBI:15377"/>
        <dbReference type="ChEBI" id="CHEBI:15378"/>
        <dbReference type="ChEBI" id="CHEBI:17968"/>
        <dbReference type="ChEBI" id="CHEBI:57287"/>
        <dbReference type="ChEBI" id="CHEBI:57371"/>
    </reaction>
    <physiologicalReaction direction="left-to-right" evidence="1">
        <dbReference type="Rhea" id="RHEA:40112"/>
    </physiologicalReaction>
</comment>
<evidence type="ECO:0000256" key="5">
    <source>
        <dbReference type="ARBA" id="ARBA00011920"/>
    </source>
</evidence>
<dbReference type="eggNOG" id="KOG2763">
    <property type="taxonomic scope" value="Eukaryota"/>
</dbReference>
<comment type="subunit">
    <text evidence="4">Homodimer or homotetramer.</text>
</comment>
<keyword evidence="24" id="KW-1185">Reference proteome</keyword>
<keyword evidence="10" id="KW-0276">Fatty acid metabolism</keyword>
<feature type="domain" description="HotDog ACOT-type" evidence="22">
    <location>
        <begin position="347"/>
        <end position="462"/>
    </location>
</feature>
<evidence type="ECO:0000256" key="14">
    <source>
        <dbReference type="ARBA" id="ARBA00060138"/>
    </source>
</evidence>
<dbReference type="PANTHER" id="PTHR11049:SF3">
    <property type="entry name" value="ACETYL-COENZYME A THIOESTERASE"/>
    <property type="match status" value="1"/>
</dbReference>
<evidence type="ECO:0000256" key="9">
    <source>
        <dbReference type="ARBA" id="ARBA00022801"/>
    </source>
</evidence>
<dbReference type="GO" id="GO:0006084">
    <property type="term" value="P:acetyl-CoA metabolic process"/>
    <property type="evidence" value="ECO:0007669"/>
    <property type="project" value="TreeGrafter"/>
</dbReference>
<keyword evidence="8" id="KW-0677">Repeat</keyword>
<comment type="function">
    <text evidence="14">Catalyzes the hydrolysis of acyl-CoAs into free fatty acids and coenzyme A (CoASH), regulating their respective intracellular levels. Preferentially hydrolyzes acetyl-CoA.</text>
</comment>
<evidence type="ECO:0000256" key="15">
    <source>
        <dbReference type="ARBA" id="ARBA00071416"/>
    </source>
</evidence>
<evidence type="ECO:0000256" key="19">
    <source>
        <dbReference type="PROSITE-ProRule" id="PRU01106"/>
    </source>
</evidence>
<keyword evidence="9 19" id="KW-0378">Hydrolase</keyword>
<dbReference type="PROSITE" id="PS51770">
    <property type="entry name" value="HOTDOG_ACOT"/>
    <property type="match status" value="2"/>
</dbReference>
<dbReference type="SUPFAM" id="SSF54637">
    <property type="entry name" value="Thioesterase/thiol ester dehydrase-isomerase"/>
    <property type="match status" value="2"/>
</dbReference>
<dbReference type="SUPFAM" id="SSF55961">
    <property type="entry name" value="Bet v1-like"/>
    <property type="match status" value="1"/>
</dbReference>
<dbReference type="EMBL" id="KN120985">
    <property type="protein sequence ID" value="KFO37256.1"/>
    <property type="molecule type" value="Genomic_DNA"/>
</dbReference>
<dbReference type="Proteomes" id="UP000028990">
    <property type="component" value="Unassembled WGS sequence"/>
</dbReference>
<dbReference type="GO" id="GO:0005829">
    <property type="term" value="C:cytosol"/>
    <property type="evidence" value="ECO:0007669"/>
    <property type="project" value="UniProtKB-SubCell"/>
</dbReference>
<dbReference type="FunFam" id="3.30.530.20:FF:000023">
    <property type="entry name" value="Acyl-CoA thioesterase 12"/>
    <property type="match status" value="1"/>
</dbReference>
<dbReference type="InterPro" id="IPR006683">
    <property type="entry name" value="Thioestr_dom"/>
</dbReference>
<evidence type="ECO:0000259" key="21">
    <source>
        <dbReference type="PROSITE" id="PS50848"/>
    </source>
</evidence>
<evidence type="ECO:0000256" key="16">
    <source>
        <dbReference type="ARBA" id="ARBA00075550"/>
    </source>
</evidence>
<feature type="compositionally biased region" description="Polar residues" evidence="20">
    <location>
        <begin position="44"/>
        <end position="59"/>
    </location>
</feature>
<evidence type="ECO:0000256" key="8">
    <source>
        <dbReference type="ARBA" id="ARBA00022737"/>
    </source>
</evidence>
<dbReference type="PROSITE" id="PS50848">
    <property type="entry name" value="START"/>
    <property type="match status" value="1"/>
</dbReference>
<comment type="subcellular location">
    <subcellularLocation>
        <location evidence="2">Cytoplasm</location>
        <location evidence="2">Cytosol</location>
    </subcellularLocation>
</comment>
<feature type="domain" description="START" evidence="21">
    <location>
        <begin position="533"/>
        <end position="680"/>
    </location>
</feature>
<keyword evidence="11" id="KW-0443">Lipid metabolism</keyword>
<evidence type="ECO:0000256" key="3">
    <source>
        <dbReference type="ARBA" id="ARBA00004872"/>
    </source>
</evidence>
<evidence type="ECO:0000313" key="23">
    <source>
        <dbReference type="EMBL" id="KFO37256.1"/>
    </source>
</evidence>
<dbReference type="Gene3D" id="3.30.530.20">
    <property type="match status" value="1"/>
</dbReference>
<dbReference type="GO" id="GO:0052689">
    <property type="term" value="F:carboxylic ester hydrolase activity"/>
    <property type="evidence" value="ECO:0007669"/>
    <property type="project" value="UniProtKB-KW"/>
</dbReference>
<evidence type="ECO:0000256" key="2">
    <source>
        <dbReference type="ARBA" id="ARBA00004514"/>
    </source>
</evidence>
<evidence type="ECO:0000256" key="17">
    <source>
        <dbReference type="ARBA" id="ARBA00076252"/>
    </source>
</evidence>
<dbReference type="Pfam" id="PF03061">
    <property type="entry name" value="4HBT"/>
    <property type="match status" value="2"/>
</dbReference>
<dbReference type="InterPro" id="IPR033120">
    <property type="entry name" value="HOTDOG_ACOT"/>
</dbReference>
<dbReference type="FunFam" id="3.10.129.10:FF:000029">
    <property type="entry name" value="Acyl-CoA thioesterase 12"/>
    <property type="match status" value="1"/>
</dbReference>
<reference evidence="23 24" key="1">
    <citation type="submission" date="2013-11" db="EMBL/GenBank/DDBJ databases">
        <title>The Damaraland mole rat (Fukomys damarensis) genome and evolution of African mole rats.</title>
        <authorList>
            <person name="Gladyshev V.N."/>
            <person name="Fang X."/>
        </authorList>
    </citation>
    <scope>NUCLEOTIDE SEQUENCE [LARGE SCALE GENOMIC DNA]</scope>
    <source>
        <tissue evidence="23">Liver</tissue>
    </source>
</reference>
<dbReference type="InterPro" id="IPR040170">
    <property type="entry name" value="Cytosol_ACT"/>
</dbReference>
<comment type="catalytic activity">
    <reaction evidence="13">
        <text>acetyl-CoA + H2O = acetate + CoA + H(+)</text>
        <dbReference type="Rhea" id="RHEA:20289"/>
        <dbReference type="ChEBI" id="CHEBI:15377"/>
        <dbReference type="ChEBI" id="CHEBI:15378"/>
        <dbReference type="ChEBI" id="CHEBI:30089"/>
        <dbReference type="ChEBI" id="CHEBI:57287"/>
        <dbReference type="ChEBI" id="CHEBI:57288"/>
        <dbReference type="EC" id="3.1.2.1"/>
    </reaction>
    <physiologicalReaction direction="left-to-right" evidence="13">
        <dbReference type="Rhea" id="RHEA:20290"/>
    </physiologicalReaction>
</comment>
<feature type="region of interest" description="Disordered" evidence="20">
    <location>
        <begin position="1"/>
        <end position="21"/>
    </location>
</feature>
<comment type="pathway">
    <text evidence="3">Lipid metabolism; fatty acid metabolism.</text>
</comment>
<dbReference type="GO" id="GO:0008289">
    <property type="term" value="F:lipid binding"/>
    <property type="evidence" value="ECO:0007669"/>
    <property type="project" value="InterPro"/>
</dbReference>
<evidence type="ECO:0000256" key="6">
    <source>
        <dbReference type="ARBA" id="ARBA00022487"/>
    </source>
</evidence>
<evidence type="ECO:0000259" key="22">
    <source>
        <dbReference type="PROSITE" id="PS51770"/>
    </source>
</evidence>
<evidence type="ECO:0000256" key="7">
    <source>
        <dbReference type="ARBA" id="ARBA00022490"/>
    </source>
</evidence>
<dbReference type="CDD" id="cd03442">
    <property type="entry name" value="BFIT_BACH"/>
    <property type="match status" value="2"/>
</dbReference>
<evidence type="ECO:0000313" key="24">
    <source>
        <dbReference type="Proteomes" id="UP000028990"/>
    </source>
</evidence>
<comment type="catalytic activity">
    <reaction evidence="12">
        <text>hexanoyl-CoA + H2O = hexanoate + CoA + H(+)</text>
        <dbReference type="Rhea" id="RHEA:40115"/>
        <dbReference type="ChEBI" id="CHEBI:15377"/>
        <dbReference type="ChEBI" id="CHEBI:15378"/>
        <dbReference type="ChEBI" id="CHEBI:17120"/>
        <dbReference type="ChEBI" id="CHEBI:57287"/>
        <dbReference type="ChEBI" id="CHEBI:62620"/>
    </reaction>
    <physiologicalReaction direction="left-to-right" evidence="12">
        <dbReference type="Rhea" id="RHEA:40116"/>
    </physiologicalReaction>
</comment>
<dbReference type="UniPathway" id="UPA00199"/>
<name>A0A091ENP8_FUKDA</name>
<evidence type="ECO:0000256" key="20">
    <source>
        <dbReference type="SAM" id="MobiDB-lite"/>
    </source>
</evidence>
<dbReference type="Pfam" id="PF01852">
    <property type="entry name" value="START"/>
    <property type="match status" value="1"/>
</dbReference>
<dbReference type="GO" id="GO:0003986">
    <property type="term" value="F:acetyl-CoA hydrolase activity"/>
    <property type="evidence" value="ECO:0007669"/>
    <property type="project" value="UniProtKB-EC"/>
</dbReference>
<dbReference type="InterPro" id="IPR023393">
    <property type="entry name" value="START-like_dom_sf"/>
</dbReference>
<evidence type="ECO:0000256" key="12">
    <source>
        <dbReference type="ARBA" id="ARBA00050199"/>
    </source>
</evidence>
<evidence type="ECO:0000256" key="1">
    <source>
        <dbReference type="ARBA" id="ARBA00000295"/>
    </source>
</evidence>
<proteinExistence type="predicted"/>
<accession>A0A091ENP8</accession>
<dbReference type="PANTHER" id="PTHR11049">
    <property type="entry name" value="ACYL COENZYME A THIOESTER HYDROLASE"/>
    <property type="match status" value="1"/>
</dbReference>
<evidence type="ECO:0000256" key="4">
    <source>
        <dbReference type="ARBA" id="ARBA00011774"/>
    </source>
</evidence>
<sequence length="720" mass="79152">MLPERSRGPGGAPVPSHLTSLPWGPEKAVWPWFDCTGSGDMDSISKNSPNNMSLSNQPGTPRDDGEMGGNFLNPFQSESVSSLLFSALVSEVSDFDSGFPGNAAAGADTSEDGGCQHKWTRVGDLRGLLERCCLYPRTPLAGEALSLSCPSSSQQAPTCTLKLTPVAMEPSEVHMTQAIQPAHADVRGELSAGQLLKWVDVTACLAAERHAGVSCVTASVDDIQFEETARVGQVLTIKAKVTRAFNTSMEISIKVMVQDMLTGIEKLVSVAFSTFVAKPVGEEKIHLKPVRLLTEQDCMEHDLASERRKVRLQHEDTFQSLMQESSKFEDPTCEEEQGDEDEGMVTSGTAVQSIELVLPPHANHHGNTFGGQVMAWMETVATIAASRLCRAHTFLKSVDMFKFRGASTIGDRLFFSAIVNNTFQTCVEVGVRVEAFDCREWAAGRGRHINSAFLIYTAVDDRAEPVAFPRIKPVSEDDFRRYRGAIARKRIRLGRKYVISHREEVPVFTHWDTSKQESLSEGNVEALRELAAKSGWEVTSALDKIKIYTLEEQDVISVWVEKRVKCPARLAYRLLCDFTKRPSWDPHYTSCNLINQVSEDDQIYHITCANVNGDKPKDFVVLVSGRKPPTDGNTYLVAVKSVVLPAVPPSPWYTRSEVVCAGFLIQPTDSSSCTVSYLNQMSASILPYFAGNLGGWSKSIEEAAASCIRFIESGNDDAIF</sequence>
<evidence type="ECO:0000256" key="18">
    <source>
        <dbReference type="ARBA" id="ARBA00083810"/>
    </source>
</evidence>
<evidence type="ECO:0000256" key="10">
    <source>
        <dbReference type="ARBA" id="ARBA00022832"/>
    </source>
</evidence>
<dbReference type="STRING" id="885580.ENSFDAP00000013768"/>
<dbReference type="AlphaFoldDB" id="A0A091ENP8"/>
<feature type="region of interest" description="Disordered" evidence="20">
    <location>
        <begin position="41"/>
        <end position="69"/>
    </location>
</feature>
<organism evidence="23 24">
    <name type="scientific">Fukomys damarensis</name>
    <name type="common">Damaraland mole rat</name>
    <name type="synonym">Cryptomys damarensis</name>
    <dbReference type="NCBI Taxonomy" id="885580"/>
    <lineage>
        <taxon>Eukaryota</taxon>
        <taxon>Metazoa</taxon>
        <taxon>Chordata</taxon>
        <taxon>Craniata</taxon>
        <taxon>Vertebrata</taxon>
        <taxon>Euteleostomi</taxon>
        <taxon>Mammalia</taxon>
        <taxon>Eutheria</taxon>
        <taxon>Euarchontoglires</taxon>
        <taxon>Glires</taxon>
        <taxon>Rodentia</taxon>
        <taxon>Hystricomorpha</taxon>
        <taxon>Bathyergidae</taxon>
        <taxon>Fukomys</taxon>
    </lineage>
</organism>
<gene>
    <name evidence="23" type="ORF">H920_01332</name>
</gene>
<evidence type="ECO:0000256" key="11">
    <source>
        <dbReference type="ARBA" id="ARBA00023098"/>
    </source>
</evidence>
<dbReference type="Gene3D" id="3.10.129.10">
    <property type="entry name" value="Hotdog Thioesterase"/>
    <property type="match status" value="2"/>
</dbReference>